<sequence length="51" mass="5861">MALPYKIMLAIAGQLAVYFDLFEGTEQLYDQHLIEHYSASEMLDSGTNKRH</sequence>
<dbReference type="Proteomes" id="UP001249020">
    <property type="component" value="Unassembled WGS sequence"/>
</dbReference>
<protein>
    <submittedName>
        <fullName evidence="1">Uncharacterized protein</fullName>
    </submittedName>
</protein>
<accession>A0AAW8QXN5</accession>
<dbReference type="RefSeq" id="WP_311360680.1">
    <property type="nucleotide sequence ID" value="NZ_JAVRIE010000001.1"/>
</dbReference>
<reference evidence="1 2" key="1">
    <citation type="submission" date="2023-09" db="EMBL/GenBank/DDBJ databases">
        <authorList>
            <person name="Rey-Velasco X."/>
        </authorList>
    </citation>
    <scope>NUCLEOTIDE SEQUENCE [LARGE SCALE GENOMIC DNA]</scope>
    <source>
        <strain evidence="1 2">W409</strain>
    </source>
</reference>
<evidence type="ECO:0000313" key="1">
    <source>
        <dbReference type="EMBL" id="MDT0581913.1"/>
    </source>
</evidence>
<evidence type="ECO:0000313" key="2">
    <source>
        <dbReference type="Proteomes" id="UP001249020"/>
    </source>
</evidence>
<proteinExistence type="predicted"/>
<keyword evidence="2" id="KW-1185">Reference proteome</keyword>
<organism evidence="1 2">
    <name type="scientific">Brumicola blandensis</name>
    <dbReference type="NCBI Taxonomy" id="3075611"/>
    <lineage>
        <taxon>Bacteria</taxon>
        <taxon>Pseudomonadati</taxon>
        <taxon>Pseudomonadota</taxon>
        <taxon>Gammaproteobacteria</taxon>
        <taxon>Alteromonadales</taxon>
        <taxon>Alteromonadaceae</taxon>
        <taxon>Brumicola</taxon>
    </lineage>
</organism>
<dbReference type="EMBL" id="JAVRIE010000001">
    <property type="protein sequence ID" value="MDT0581913.1"/>
    <property type="molecule type" value="Genomic_DNA"/>
</dbReference>
<gene>
    <name evidence="1" type="ORF">RM544_05145</name>
</gene>
<dbReference type="AlphaFoldDB" id="A0AAW8QXN5"/>
<comment type="caution">
    <text evidence="1">The sequence shown here is derived from an EMBL/GenBank/DDBJ whole genome shotgun (WGS) entry which is preliminary data.</text>
</comment>
<name>A0AAW8QXN5_9ALTE</name>